<sequence length="396" mass="43666">MVCNPDAAFPTHHQPRISLTTFDRYLLVRYLQTVAVFFCASAGLFVVVDGFVNLDSFQHSAEKAGGGTTMLFQLMIDHYFYQSLMIIELAGPAIVVISAIAALASFLKNGEFHPVLAAGVPTYRATISLLLGMCVVNGFLIVNQEVILPNVASKLQRRHGQTADDGHKVDPQFDPRWKMFVSGEEVFPAEKRLHKPQFRLPPVISPNQDSISAEDAYYLPPTSNEPQGGWLLKGITTSFEELSLSDTGKKVIVPQPNGTDVFVNCHLTFSQMSRHTSNHSLMGTGTLFQRLQEPYGSVLSRRSLLMHLHSRLTRPLLTIVGLYIVIPLIIRRDKMSNMQQVTNIAVCMLVLGIVYGISMGSGFLGQSGIVRTEQAAWAPLIFGSAFATWLSGLVRT</sequence>
<proteinExistence type="predicted"/>
<keyword evidence="3 6" id="KW-0812">Transmembrane</keyword>
<dbReference type="PANTHER" id="PTHR33529:SF2">
    <property type="entry name" value="LIPOPOLYSACCHARIDE EXPORT SYSTEM PERMEASE PROTEIN LPTG"/>
    <property type="match status" value="1"/>
</dbReference>
<feature type="transmembrane region" description="Helical" evidence="6">
    <location>
        <begin position="79"/>
        <end position="107"/>
    </location>
</feature>
<organism evidence="7 8">
    <name type="scientific">Thalassoglobus polymorphus</name>
    <dbReference type="NCBI Taxonomy" id="2527994"/>
    <lineage>
        <taxon>Bacteria</taxon>
        <taxon>Pseudomonadati</taxon>
        <taxon>Planctomycetota</taxon>
        <taxon>Planctomycetia</taxon>
        <taxon>Planctomycetales</taxon>
        <taxon>Planctomycetaceae</taxon>
        <taxon>Thalassoglobus</taxon>
    </lineage>
</organism>
<dbReference type="EMBL" id="CP036267">
    <property type="protein sequence ID" value="QDT31615.1"/>
    <property type="molecule type" value="Genomic_DNA"/>
</dbReference>
<dbReference type="InterPro" id="IPR005495">
    <property type="entry name" value="LptG/LptF_permease"/>
</dbReference>
<evidence type="ECO:0000256" key="2">
    <source>
        <dbReference type="ARBA" id="ARBA00022475"/>
    </source>
</evidence>
<feature type="transmembrane region" description="Helical" evidence="6">
    <location>
        <begin position="30"/>
        <end position="52"/>
    </location>
</feature>
<feature type="transmembrane region" description="Helical" evidence="6">
    <location>
        <begin position="127"/>
        <end position="148"/>
    </location>
</feature>
<evidence type="ECO:0000256" key="3">
    <source>
        <dbReference type="ARBA" id="ARBA00022692"/>
    </source>
</evidence>
<feature type="transmembrane region" description="Helical" evidence="6">
    <location>
        <begin position="312"/>
        <end position="330"/>
    </location>
</feature>
<dbReference type="KEGG" id="tpol:Mal48_08500"/>
<evidence type="ECO:0000256" key="1">
    <source>
        <dbReference type="ARBA" id="ARBA00004651"/>
    </source>
</evidence>
<keyword evidence="4 6" id="KW-1133">Transmembrane helix</keyword>
<dbReference type="Proteomes" id="UP000315724">
    <property type="component" value="Chromosome"/>
</dbReference>
<evidence type="ECO:0000256" key="4">
    <source>
        <dbReference type="ARBA" id="ARBA00022989"/>
    </source>
</evidence>
<evidence type="ECO:0000313" key="7">
    <source>
        <dbReference type="EMBL" id="QDT31615.1"/>
    </source>
</evidence>
<name>A0A517QJ56_9PLAN</name>
<evidence type="ECO:0000313" key="8">
    <source>
        <dbReference type="Proteomes" id="UP000315724"/>
    </source>
</evidence>
<dbReference type="AlphaFoldDB" id="A0A517QJ56"/>
<protein>
    <submittedName>
        <fullName evidence="7">Putative permease YjgP/YjgQ family protein</fullName>
    </submittedName>
</protein>
<evidence type="ECO:0000256" key="5">
    <source>
        <dbReference type="ARBA" id="ARBA00023136"/>
    </source>
</evidence>
<feature type="transmembrane region" description="Helical" evidence="6">
    <location>
        <begin position="342"/>
        <end position="364"/>
    </location>
</feature>
<keyword evidence="8" id="KW-1185">Reference proteome</keyword>
<dbReference type="GO" id="GO:0015920">
    <property type="term" value="P:lipopolysaccharide transport"/>
    <property type="evidence" value="ECO:0007669"/>
    <property type="project" value="TreeGrafter"/>
</dbReference>
<dbReference type="GO" id="GO:0043190">
    <property type="term" value="C:ATP-binding cassette (ABC) transporter complex"/>
    <property type="evidence" value="ECO:0007669"/>
    <property type="project" value="TreeGrafter"/>
</dbReference>
<gene>
    <name evidence="7" type="ORF">Mal48_08500</name>
</gene>
<accession>A0A517QJ56</accession>
<reference evidence="7 8" key="1">
    <citation type="submission" date="2019-02" db="EMBL/GenBank/DDBJ databases">
        <title>Deep-cultivation of Planctomycetes and their phenomic and genomic characterization uncovers novel biology.</title>
        <authorList>
            <person name="Wiegand S."/>
            <person name="Jogler M."/>
            <person name="Boedeker C."/>
            <person name="Pinto D."/>
            <person name="Vollmers J."/>
            <person name="Rivas-Marin E."/>
            <person name="Kohn T."/>
            <person name="Peeters S.H."/>
            <person name="Heuer A."/>
            <person name="Rast P."/>
            <person name="Oberbeckmann S."/>
            <person name="Bunk B."/>
            <person name="Jeske O."/>
            <person name="Meyerdierks A."/>
            <person name="Storesund J.E."/>
            <person name="Kallscheuer N."/>
            <person name="Luecker S."/>
            <person name="Lage O.M."/>
            <person name="Pohl T."/>
            <person name="Merkel B.J."/>
            <person name="Hornburger P."/>
            <person name="Mueller R.-W."/>
            <person name="Bruemmer F."/>
            <person name="Labrenz M."/>
            <person name="Spormann A.M."/>
            <person name="Op den Camp H."/>
            <person name="Overmann J."/>
            <person name="Amann R."/>
            <person name="Jetten M.S.M."/>
            <person name="Mascher T."/>
            <person name="Medema M.H."/>
            <person name="Devos D.P."/>
            <person name="Kaster A.-K."/>
            <person name="Ovreas L."/>
            <person name="Rohde M."/>
            <person name="Galperin M.Y."/>
            <person name="Jogler C."/>
        </authorList>
    </citation>
    <scope>NUCLEOTIDE SEQUENCE [LARGE SCALE GENOMIC DNA]</scope>
    <source>
        <strain evidence="7 8">Mal48</strain>
    </source>
</reference>
<dbReference type="PANTHER" id="PTHR33529">
    <property type="entry name" value="SLR0882 PROTEIN-RELATED"/>
    <property type="match status" value="1"/>
</dbReference>
<keyword evidence="2" id="KW-1003">Cell membrane</keyword>
<dbReference type="OrthoDB" id="262519at2"/>
<evidence type="ECO:0000256" key="6">
    <source>
        <dbReference type="SAM" id="Phobius"/>
    </source>
</evidence>
<dbReference type="Pfam" id="PF03739">
    <property type="entry name" value="LptF_LptG"/>
    <property type="match status" value="1"/>
</dbReference>
<keyword evidence="5 6" id="KW-0472">Membrane</keyword>
<comment type="subcellular location">
    <subcellularLocation>
        <location evidence="1">Cell membrane</location>
        <topology evidence="1">Multi-pass membrane protein</topology>
    </subcellularLocation>
</comment>
<feature type="transmembrane region" description="Helical" evidence="6">
    <location>
        <begin position="376"/>
        <end position="394"/>
    </location>
</feature>